<proteinExistence type="predicted"/>
<keyword evidence="1" id="KW-0732">Signal</keyword>
<dbReference type="EMBL" id="LGHJ01000018">
    <property type="protein sequence ID" value="KPL74214.1"/>
    <property type="molecule type" value="Genomic_DNA"/>
</dbReference>
<accession>A0A0P6XPT3</accession>
<dbReference type="PROSITE" id="PS51257">
    <property type="entry name" value="PROKAR_LIPOPROTEIN"/>
    <property type="match status" value="1"/>
</dbReference>
<dbReference type="AlphaFoldDB" id="A0A0P6XPT3"/>
<organism evidence="2 3">
    <name type="scientific">Bellilinea caldifistulae</name>
    <dbReference type="NCBI Taxonomy" id="360411"/>
    <lineage>
        <taxon>Bacteria</taxon>
        <taxon>Bacillati</taxon>
        <taxon>Chloroflexota</taxon>
        <taxon>Anaerolineae</taxon>
        <taxon>Anaerolineales</taxon>
        <taxon>Anaerolineaceae</taxon>
        <taxon>Bellilinea</taxon>
    </lineage>
</organism>
<dbReference type="Gene3D" id="3.40.190.10">
    <property type="entry name" value="Periplasmic binding protein-like II"/>
    <property type="match status" value="1"/>
</dbReference>
<dbReference type="STRING" id="360411.AC812_12945"/>
<keyword evidence="3" id="KW-1185">Reference proteome</keyword>
<evidence type="ECO:0000256" key="1">
    <source>
        <dbReference type="SAM" id="SignalP"/>
    </source>
</evidence>
<evidence type="ECO:0008006" key="4">
    <source>
        <dbReference type="Google" id="ProtNLM"/>
    </source>
</evidence>
<dbReference type="OrthoDB" id="1450880at2"/>
<name>A0A0P6XPT3_9CHLR</name>
<dbReference type="Proteomes" id="UP000050514">
    <property type="component" value="Unassembled WGS sequence"/>
</dbReference>
<protein>
    <recommendedName>
        <fullName evidence="4">PBP domain-containing protein</fullName>
    </recommendedName>
</protein>
<feature type="chain" id="PRO_5006133164" description="PBP domain-containing protein" evidence="1">
    <location>
        <begin position="21"/>
        <end position="244"/>
    </location>
</feature>
<sequence>MRVYKLFLFGLTILLITACSVEPVALPTSTPLPSVQIQVDPIVEWLRPAMQTCSQQIPERNWILLSTETPLVAEVESTVQIYWGSTTSPSKNTYQITSDTLQVAVNPALAIRELSNAKMQAIFTGKISQWNEIAENLPDAEIQLWLYPQSFSIMENFSQWSGLSPQSLSALAFLAPHPLQMRKNIVENPSAIGILTTQWSNEQVTLVNIEGDQNVREFPVLAELTVPDPYVQEWLFCIQKQIGQ</sequence>
<dbReference type="SUPFAM" id="SSF53850">
    <property type="entry name" value="Periplasmic binding protein-like II"/>
    <property type="match status" value="1"/>
</dbReference>
<evidence type="ECO:0000313" key="2">
    <source>
        <dbReference type="EMBL" id="KPL74214.1"/>
    </source>
</evidence>
<feature type="signal peptide" evidence="1">
    <location>
        <begin position="1"/>
        <end position="20"/>
    </location>
</feature>
<reference evidence="2 3" key="1">
    <citation type="submission" date="2015-07" db="EMBL/GenBank/DDBJ databases">
        <title>Draft genome of Bellilinea caldifistulae DSM 17877.</title>
        <authorList>
            <person name="Hemp J."/>
            <person name="Ward L.M."/>
            <person name="Pace L.A."/>
            <person name="Fischer W.W."/>
        </authorList>
    </citation>
    <scope>NUCLEOTIDE SEQUENCE [LARGE SCALE GENOMIC DNA]</scope>
    <source>
        <strain evidence="2 3">GOMI-1</strain>
    </source>
</reference>
<dbReference type="RefSeq" id="WP_061915462.1">
    <property type="nucleotide sequence ID" value="NZ_DF967971.1"/>
</dbReference>
<evidence type="ECO:0000313" key="3">
    <source>
        <dbReference type="Proteomes" id="UP000050514"/>
    </source>
</evidence>
<comment type="caution">
    <text evidence="2">The sequence shown here is derived from an EMBL/GenBank/DDBJ whole genome shotgun (WGS) entry which is preliminary data.</text>
</comment>
<gene>
    <name evidence="2" type="ORF">AC812_12945</name>
</gene>